<dbReference type="OrthoDB" id="2651224at2759"/>
<evidence type="ECO:0000313" key="3">
    <source>
        <dbReference type="Proteomes" id="UP000053647"/>
    </source>
</evidence>
<name>A0A0C9TE79_PAXIN</name>
<dbReference type="AlphaFoldDB" id="A0A0C9TE79"/>
<gene>
    <name evidence="2" type="ORF">PAXINDRAFT_13225</name>
</gene>
<proteinExistence type="predicted"/>
<reference evidence="2 3" key="1">
    <citation type="submission" date="2014-06" db="EMBL/GenBank/DDBJ databases">
        <authorList>
            <consortium name="DOE Joint Genome Institute"/>
            <person name="Kuo A."/>
            <person name="Kohler A."/>
            <person name="Nagy L.G."/>
            <person name="Floudas D."/>
            <person name="Copeland A."/>
            <person name="Barry K.W."/>
            <person name="Cichocki N."/>
            <person name="Veneault-Fourrey C."/>
            <person name="LaButti K."/>
            <person name="Lindquist E.A."/>
            <person name="Lipzen A."/>
            <person name="Lundell T."/>
            <person name="Morin E."/>
            <person name="Murat C."/>
            <person name="Sun H."/>
            <person name="Tunlid A."/>
            <person name="Henrissat B."/>
            <person name="Grigoriev I.V."/>
            <person name="Hibbett D.S."/>
            <person name="Martin F."/>
            <person name="Nordberg H.P."/>
            <person name="Cantor M.N."/>
            <person name="Hua S.X."/>
        </authorList>
    </citation>
    <scope>NUCLEOTIDE SEQUENCE [LARGE SCALE GENOMIC DNA]</scope>
    <source>
        <strain evidence="2 3">ATCC 200175</strain>
    </source>
</reference>
<evidence type="ECO:0000313" key="2">
    <source>
        <dbReference type="EMBL" id="KIJ13900.1"/>
    </source>
</evidence>
<accession>A0A0C9TE79</accession>
<reference evidence="3" key="2">
    <citation type="submission" date="2015-01" db="EMBL/GenBank/DDBJ databases">
        <title>Evolutionary Origins and Diversification of the Mycorrhizal Mutualists.</title>
        <authorList>
            <consortium name="DOE Joint Genome Institute"/>
            <consortium name="Mycorrhizal Genomics Consortium"/>
            <person name="Kohler A."/>
            <person name="Kuo A."/>
            <person name="Nagy L.G."/>
            <person name="Floudas D."/>
            <person name="Copeland A."/>
            <person name="Barry K.W."/>
            <person name="Cichocki N."/>
            <person name="Veneault-Fourrey C."/>
            <person name="LaButti K."/>
            <person name="Lindquist E.A."/>
            <person name="Lipzen A."/>
            <person name="Lundell T."/>
            <person name="Morin E."/>
            <person name="Murat C."/>
            <person name="Riley R."/>
            <person name="Ohm R."/>
            <person name="Sun H."/>
            <person name="Tunlid A."/>
            <person name="Henrissat B."/>
            <person name="Grigoriev I.V."/>
            <person name="Hibbett D.S."/>
            <person name="Martin F."/>
        </authorList>
    </citation>
    <scope>NUCLEOTIDE SEQUENCE [LARGE SCALE GENOMIC DNA]</scope>
    <source>
        <strain evidence="3">ATCC 200175</strain>
    </source>
</reference>
<feature type="region of interest" description="Disordered" evidence="1">
    <location>
        <begin position="321"/>
        <end position="342"/>
    </location>
</feature>
<evidence type="ECO:0000256" key="1">
    <source>
        <dbReference type="SAM" id="MobiDB-lite"/>
    </source>
</evidence>
<organism evidence="2 3">
    <name type="scientific">Paxillus involutus ATCC 200175</name>
    <dbReference type="NCBI Taxonomy" id="664439"/>
    <lineage>
        <taxon>Eukaryota</taxon>
        <taxon>Fungi</taxon>
        <taxon>Dikarya</taxon>
        <taxon>Basidiomycota</taxon>
        <taxon>Agaricomycotina</taxon>
        <taxon>Agaricomycetes</taxon>
        <taxon>Agaricomycetidae</taxon>
        <taxon>Boletales</taxon>
        <taxon>Paxilineae</taxon>
        <taxon>Paxillaceae</taxon>
        <taxon>Paxillus</taxon>
    </lineage>
</organism>
<dbReference type="Proteomes" id="UP000053647">
    <property type="component" value="Unassembled WGS sequence"/>
</dbReference>
<dbReference type="HOGENOM" id="CLU_069522_0_0_1"/>
<sequence length="342" mass="38777">MKSQYFRVFRAFRCFRVWKGAGIFRKRKRNGGSGAGTSEPSEWYYLLGLDTDNPRPTHVLHLTSGERARFEEIVAAHPNAKPSQLFTGVSGLNGPGVSISEISPVLVNVDRIKAELRRMRQMHSGKFEDNFAKFENDHPDFIVYSQFGAVSVVIMQTPFMASTLIKDFIDNEAINGIVSDAAHGFWKEAKNLLIFSSTFSPTLERWVPALMTYANGATQEHYRLHFLALFESMAIECERRQLEVDDDLFANVVDFSKAERLGFTLAFISFWENHKNSRSQEELHKAASKLLKGCQQHFRSQVTRISKISAIVQDPRITLPMSDYSAGGNPPKMTPMSDRIRT</sequence>
<dbReference type="EMBL" id="KN819347">
    <property type="protein sequence ID" value="KIJ13900.1"/>
    <property type="molecule type" value="Genomic_DNA"/>
</dbReference>
<protein>
    <submittedName>
        <fullName evidence="2">Uncharacterized protein</fullName>
    </submittedName>
</protein>
<keyword evidence="3" id="KW-1185">Reference proteome</keyword>